<feature type="coiled-coil region" evidence="3">
    <location>
        <begin position="494"/>
        <end position="521"/>
    </location>
</feature>
<dbReference type="Gene3D" id="1.20.1280.170">
    <property type="entry name" value="Exocyst complex component Exo70"/>
    <property type="match status" value="1"/>
</dbReference>
<feature type="region of interest" description="Disordered" evidence="4">
    <location>
        <begin position="945"/>
        <end position="984"/>
    </location>
</feature>
<evidence type="ECO:0000256" key="4">
    <source>
        <dbReference type="SAM" id="MobiDB-lite"/>
    </source>
</evidence>
<comment type="similarity">
    <text evidence="1">Belongs to the EXO70 family.</text>
</comment>
<feature type="compositionally biased region" description="Polar residues" evidence="4">
    <location>
        <begin position="453"/>
        <end position="471"/>
    </location>
</feature>
<dbReference type="InterPro" id="IPR046364">
    <property type="entry name" value="Exo70_C"/>
</dbReference>
<dbReference type="Proteomes" id="UP001057375">
    <property type="component" value="Unassembled WGS sequence"/>
</dbReference>
<name>A0ABQ5JZS8_9EUKA</name>
<dbReference type="InterPro" id="IPR016159">
    <property type="entry name" value="Cullin_repeat-like_dom_sf"/>
</dbReference>
<evidence type="ECO:0000256" key="2">
    <source>
        <dbReference type="ARBA" id="ARBA00022448"/>
    </source>
</evidence>
<feature type="compositionally biased region" description="Basic and acidic residues" evidence="4">
    <location>
        <begin position="715"/>
        <end position="727"/>
    </location>
</feature>
<feature type="compositionally biased region" description="Low complexity" evidence="4">
    <location>
        <begin position="210"/>
        <end position="224"/>
    </location>
</feature>
<feature type="region of interest" description="Disordered" evidence="4">
    <location>
        <begin position="292"/>
        <end position="366"/>
    </location>
</feature>
<proteinExistence type="inferred from homology"/>
<organism evidence="6 7">
    <name type="scientific">Aduncisulcus paluster</name>
    <dbReference type="NCBI Taxonomy" id="2918883"/>
    <lineage>
        <taxon>Eukaryota</taxon>
        <taxon>Metamonada</taxon>
        <taxon>Carpediemonas-like organisms</taxon>
        <taxon>Aduncisulcus</taxon>
    </lineage>
</organism>
<feature type="region of interest" description="Disordered" evidence="4">
    <location>
        <begin position="820"/>
        <end position="847"/>
    </location>
</feature>
<protein>
    <submittedName>
        <fullName evidence="6">Exocyst complex component Exo70 like protein</fullName>
    </submittedName>
</protein>
<dbReference type="EMBL" id="BQXS01012487">
    <property type="protein sequence ID" value="GKT23807.1"/>
    <property type="molecule type" value="Genomic_DNA"/>
</dbReference>
<reference evidence="6" key="1">
    <citation type="submission" date="2022-03" db="EMBL/GenBank/DDBJ databases">
        <title>Draft genome sequence of Aduncisulcus paluster, a free-living microaerophilic Fornicata.</title>
        <authorList>
            <person name="Yuyama I."/>
            <person name="Kume K."/>
            <person name="Tamura T."/>
            <person name="Inagaki Y."/>
            <person name="Hashimoto T."/>
        </authorList>
    </citation>
    <scope>NUCLEOTIDE SEQUENCE</scope>
    <source>
        <strain evidence="6">NY0171</strain>
    </source>
</reference>
<sequence>MSELDATEARIAMLENELLQQQATADEIIEILNGISSIATEFDLDSMKREISDAVSVWKEAEKEQKLKKKIEEYREFERQAALIVDSNPLEVDNFFDILRKVKESQIFFSGLLTHASDNFSYQKIQSFKNSKSNLIRIFNRGICSCVECLANILIKEPVIHSSNLTFDSYVANFVLSHVESFPMAEHRGDYSCSASKEKRPSSPQPASSPPRSSSPRSSSSLPSSPRPSHPFVPSSMLYNIQWLCRGLCEWEKESVAALFGSIRSNLLISWLSSIPISILDRCVCSRKLDKSQSVAGDQQTSATISTQATNPEKTVPTTSDHGASLTIKAGSLQDEKRKEKVQLGDASPSSRMRSLSPLSGPQSGKNTAIISDILQHKHMPHSPRTRHFSPSGHIRRPGVEGSFLHGQSMHRHSRYTIHSTLDHVLQSLSLSLKEWKCVDIYKRGKVVMDNSGHSKGNVRISSAESKSSGSDVDKIPSSAKIAFKLNNTDGDLSTSLKDQLASAELVLKALQQEVRKNNNHNGCISIPIFSVPARDCVVGDTFEMAIVPKSRSSLTVTSGVNPRYSDKIRVTRDTVKPVTVKATHVYTGSLFLDYIYYLFNQEALLWRTVFGVPISCDPIYSSFTSLCQEIIPIVFSTISRISSHIHSKSRSHLTHSLQVLHRASNVEGLIKKLLAKEYSLARTMLEVPLVTEKERQEMKLGIFLKTDRFKKQDISGREEETAATKAEEEEGDEGEKNPPDQGSSQSLSNVPPLPGGLLSVSSVLSTFIPPHGPFTSHHLVVSFSQFIQKTLKLNVQEYVRDFGLKCVLSFQKGDKESVKGKDEISTLKEGKPDKDKGGVSVTDGSVKQPRGLFKRKRIRSMSSSKYSIPTDGTVMEFSLESAKLVQALVVFEPEFRSLGLTEYIFNPGKYFPFTSAAIVATEPIIQTIVQKALSAKKMVEDSAESTLTSQQQRHTRSSSTSSSSTLTSRSSIGGPSSSRSRRGSVLGGSCIAVRSSLPIFVTQWVEYFLYFLFSMVHSLSNTSRSFTLIVNNAQFVRQQLRSPPLNKVTQPEAILMIRCCMEEYVIPKLLDSLWKRCIRVLDEASLRSTAIKAGLTTEDQEDSFESLSRDYMPLTTPPMMIHISEQTTSTTGSRRLSLADTRSDISGGHDSHSVADSLEEHSDDMSEFSAISQTSTSRFSMIGMPIREREGEEQPQVITKSLNSKEMAFKKVIKAALRGFRREFSSARAKINELSFPDSDIRGQLCRKSVQMVASRYRKFIEHCNLCDLGRRLREKYIMISETNLLDEMEKIWD</sequence>
<accession>A0ABQ5JZS8</accession>
<dbReference type="SUPFAM" id="SSF74788">
    <property type="entry name" value="Cullin repeat-like"/>
    <property type="match status" value="1"/>
</dbReference>
<feature type="region of interest" description="Disordered" evidence="4">
    <location>
        <begin position="715"/>
        <end position="752"/>
    </location>
</feature>
<feature type="compositionally biased region" description="Basic and acidic residues" evidence="4">
    <location>
        <begin position="1142"/>
        <end position="1160"/>
    </location>
</feature>
<keyword evidence="2" id="KW-0813">Transport</keyword>
<comment type="caution">
    <text evidence="6">The sequence shown here is derived from an EMBL/GenBank/DDBJ whole genome shotgun (WGS) entry which is preliminary data.</text>
</comment>
<feature type="compositionally biased region" description="Low complexity" evidence="4">
    <location>
        <begin position="348"/>
        <end position="360"/>
    </location>
</feature>
<evidence type="ECO:0000313" key="6">
    <source>
        <dbReference type="EMBL" id="GKT23807.1"/>
    </source>
</evidence>
<feature type="domain" description="Exocyst complex subunit Exo70 C-terminal" evidence="5">
    <location>
        <begin position="1200"/>
        <end position="1285"/>
    </location>
</feature>
<feature type="compositionally biased region" description="Basic and acidic residues" evidence="4">
    <location>
        <begin position="192"/>
        <end position="201"/>
    </location>
</feature>
<keyword evidence="7" id="KW-1185">Reference proteome</keyword>
<feature type="compositionally biased region" description="Low complexity" evidence="4">
    <location>
        <begin position="946"/>
        <end position="984"/>
    </location>
</feature>
<gene>
    <name evidence="6" type="ORF">ADUPG1_012542</name>
</gene>
<keyword evidence="3" id="KW-0175">Coiled coil</keyword>
<feature type="compositionally biased region" description="Basic and acidic residues" evidence="4">
    <location>
        <begin position="820"/>
        <end position="838"/>
    </location>
</feature>
<dbReference type="Pfam" id="PF03081">
    <property type="entry name" value="Exo70_C"/>
    <property type="match status" value="1"/>
</dbReference>
<feature type="region of interest" description="Disordered" evidence="4">
    <location>
        <begin position="453"/>
        <end position="474"/>
    </location>
</feature>
<evidence type="ECO:0000256" key="3">
    <source>
        <dbReference type="SAM" id="Coils"/>
    </source>
</evidence>
<feature type="compositionally biased region" description="Low complexity" evidence="4">
    <location>
        <begin position="299"/>
        <end position="310"/>
    </location>
</feature>
<feature type="region of interest" description="Disordered" evidence="4">
    <location>
        <begin position="192"/>
        <end position="230"/>
    </location>
</feature>
<evidence type="ECO:0000256" key="1">
    <source>
        <dbReference type="ARBA" id="ARBA00006756"/>
    </source>
</evidence>
<evidence type="ECO:0000313" key="7">
    <source>
        <dbReference type="Proteomes" id="UP001057375"/>
    </source>
</evidence>
<evidence type="ECO:0000259" key="5">
    <source>
        <dbReference type="Pfam" id="PF03081"/>
    </source>
</evidence>
<feature type="compositionally biased region" description="Basic and acidic residues" evidence="4">
    <location>
        <begin position="334"/>
        <end position="343"/>
    </location>
</feature>
<feature type="compositionally biased region" description="Polar residues" evidence="4">
    <location>
        <begin position="311"/>
        <end position="322"/>
    </location>
</feature>
<feature type="region of interest" description="Disordered" evidence="4">
    <location>
        <begin position="1141"/>
        <end position="1160"/>
    </location>
</feature>